<keyword evidence="4" id="KW-0720">Serine protease</keyword>
<dbReference type="PANTHER" id="PTHR42987">
    <property type="entry name" value="PEPTIDASE S49"/>
    <property type="match status" value="1"/>
</dbReference>
<accession>A0A2Z2MQF8</accession>
<keyword evidence="5" id="KW-0472">Membrane</keyword>
<dbReference type="KEGG" id="tsl:A3L11_06560"/>
<keyword evidence="5" id="KW-0812">Transmembrane</keyword>
<dbReference type="InterPro" id="IPR029045">
    <property type="entry name" value="ClpP/crotonase-like_dom_sf"/>
</dbReference>
<name>A0A2Z2MQF8_9EURY</name>
<evidence type="ECO:0000256" key="3">
    <source>
        <dbReference type="ARBA" id="ARBA00022801"/>
    </source>
</evidence>
<keyword evidence="2" id="KW-0645">Protease</keyword>
<dbReference type="RefSeq" id="WP_088856139.1">
    <property type="nucleotide sequence ID" value="NZ_CP015103.1"/>
</dbReference>
<dbReference type="InterPro" id="IPR002142">
    <property type="entry name" value="Peptidase_S49"/>
</dbReference>
<dbReference type="PANTHER" id="PTHR42987:SF4">
    <property type="entry name" value="PROTEASE SOHB-RELATED"/>
    <property type="match status" value="1"/>
</dbReference>
<dbReference type="Proteomes" id="UP000250125">
    <property type="component" value="Chromosome"/>
</dbReference>
<evidence type="ECO:0000256" key="4">
    <source>
        <dbReference type="ARBA" id="ARBA00022825"/>
    </source>
</evidence>
<dbReference type="InterPro" id="IPR047272">
    <property type="entry name" value="S49_SppA_C"/>
</dbReference>
<evidence type="ECO:0000313" key="8">
    <source>
        <dbReference type="Proteomes" id="UP000250125"/>
    </source>
</evidence>
<organism evidence="7 8">
    <name type="scientific">Thermococcus siculi</name>
    <dbReference type="NCBI Taxonomy" id="72803"/>
    <lineage>
        <taxon>Archaea</taxon>
        <taxon>Methanobacteriati</taxon>
        <taxon>Methanobacteriota</taxon>
        <taxon>Thermococci</taxon>
        <taxon>Thermococcales</taxon>
        <taxon>Thermococcaceae</taxon>
        <taxon>Thermococcus</taxon>
    </lineage>
</organism>
<evidence type="ECO:0000313" key="7">
    <source>
        <dbReference type="EMBL" id="ASJ08904.1"/>
    </source>
</evidence>
<evidence type="ECO:0000259" key="6">
    <source>
        <dbReference type="Pfam" id="PF01343"/>
    </source>
</evidence>
<gene>
    <name evidence="7" type="ORF">A3L11_06560</name>
</gene>
<keyword evidence="8" id="KW-1185">Reference proteome</keyword>
<feature type="transmembrane region" description="Helical" evidence="5">
    <location>
        <begin position="6"/>
        <end position="28"/>
    </location>
</feature>
<keyword evidence="3" id="KW-0378">Hydrolase</keyword>
<dbReference type="NCBIfam" id="TIGR00706">
    <property type="entry name" value="SppA_dom"/>
    <property type="match status" value="1"/>
</dbReference>
<dbReference type="AlphaFoldDB" id="A0A2Z2MQF8"/>
<dbReference type="EMBL" id="CP015103">
    <property type="protein sequence ID" value="ASJ08904.1"/>
    <property type="molecule type" value="Genomic_DNA"/>
</dbReference>
<dbReference type="InterPro" id="IPR004635">
    <property type="entry name" value="Pept_S49_SppA"/>
</dbReference>
<dbReference type="GeneID" id="33317884"/>
<dbReference type="Gene3D" id="6.20.330.10">
    <property type="match status" value="1"/>
</dbReference>
<dbReference type="Gene3D" id="3.90.226.10">
    <property type="entry name" value="2-enoyl-CoA Hydratase, Chain A, domain 1"/>
    <property type="match status" value="1"/>
</dbReference>
<proteinExistence type="inferred from homology"/>
<keyword evidence="5" id="KW-1133">Transmembrane helix</keyword>
<dbReference type="SUPFAM" id="SSF52096">
    <property type="entry name" value="ClpP/crotonase"/>
    <property type="match status" value="1"/>
</dbReference>
<protein>
    <submittedName>
        <fullName evidence="7">Peptidase</fullName>
    </submittedName>
</protein>
<dbReference type="CDD" id="cd07023">
    <property type="entry name" value="S49_Sppa_N_C"/>
    <property type="match status" value="1"/>
</dbReference>
<reference evidence="7 8" key="1">
    <citation type="submission" date="2016-04" db="EMBL/GenBank/DDBJ databases">
        <title>Complete genome sequence of Thermococcus siculi type strain RG-20.</title>
        <authorList>
            <person name="Oger P.M."/>
        </authorList>
    </citation>
    <scope>NUCLEOTIDE SEQUENCE [LARGE SCALE GENOMIC DNA]</scope>
    <source>
        <strain evidence="7 8">RG-20</strain>
    </source>
</reference>
<comment type="similarity">
    <text evidence="1">Belongs to the peptidase S49 family.</text>
</comment>
<dbReference type="GO" id="GO:0006508">
    <property type="term" value="P:proteolysis"/>
    <property type="evidence" value="ECO:0007669"/>
    <property type="project" value="UniProtKB-KW"/>
</dbReference>
<dbReference type="GO" id="GO:0008236">
    <property type="term" value="F:serine-type peptidase activity"/>
    <property type="evidence" value="ECO:0007669"/>
    <property type="project" value="UniProtKB-KW"/>
</dbReference>
<dbReference type="Pfam" id="PF01343">
    <property type="entry name" value="Peptidase_S49"/>
    <property type="match status" value="1"/>
</dbReference>
<evidence type="ECO:0000256" key="2">
    <source>
        <dbReference type="ARBA" id="ARBA00022670"/>
    </source>
</evidence>
<sequence>MRENIWKYISAVLVLLLAVSSVAVVLLYMQNSELKSYTPSNVSPVVVETSLNATCNETAYRLQIDELQRQLDFLKAQLRERNMPANNTTVAIVPIFGLIDDYTALQVVSVLRDIAKNDSIGGVVLWVESPGGYVAPVREIYATVRKLNLIKPVVAYTGGIAASGGYYIAVGAERIIADPLAEVGSIGVIYVHYDLQKNYEMNGIKVDVFKTGPYKDMGAEWRGLTDEEREMIAESIDTYFQAFLQAVSSGRGMPLNETRKYATGQTWFAMNVTGTLVDETGDLDYAVKVLSDMLNVSNPRVVVYKGTSPSDFGIFGSTSLLLDPRYVGAYIKG</sequence>
<evidence type="ECO:0000256" key="5">
    <source>
        <dbReference type="SAM" id="Phobius"/>
    </source>
</evidence>
<evidence type="ECO:0000256" key="1">
    <source>
        <dbReference type="ARBA" id="ARBA00008683"/>
    </source>
</evidence>
<feature type="domain" description="Peptidase S49" evidence="6">
    <location>
        <begin position="150"/>
        <end position="296"/>
    </location>
</feature>
<dbReference type="OrthoDB" id="31107at2157"/>